<evidence type="ECO:0000256" key="2">
    <source>
        <dbReference type="ARBA" id="ARBA00009199"/>
    </source>
</evidence>
<dbReference type="InterPro" id="IPR023631">
    <property type="entry name" value="Amidase_dom"/>
</dbReference>
<evidence type="ECO:0000313" key="6">
    <source>
        <dbReference type="Proteomes" id="UP001595583"/>
    </source>
</evidence>
<dbReference type="EMBL" id="JBHRTK010000004">
    <property type="protein sequence ID" value="MFC3205538.1"/>
    <property type="molecule type" value="Genomic_DNA"/>
</dbReference>
<comment type="function">
    <text evidence="1">Hydrolyzes indole-3-acetamide (IAM) into indole-3-acetic acid (IAA).</text>
</comment>
<reference evidence="6" key="1">
    <citation type="journal article" date="2019" name="Int. J. Syst. Evol. Microbiol.">
        <title>The Global Catalogue of Microorganisms (GCM) 10K type strain sequencing project: providing services to taxonomists for standard genome sequencing and annotation.</title>
        <authorList>
            <consortium name="The Broad Institute Genomics Platform"/>
            <consortium name="The Broad Institute Genome Sequencing Center for Infectious Disease"/>
            <person name="Wu L."/>
            <person name="Ma J."/>
        </authorList>
    </citation>
    <scope>NUCLEOTIDE SEQUENCE [LARGE SCALE GENOMIC DNA]</scope>
    <source>
        <strain evidence="6">KCTC 52165</strain>
    </source>
</reference>
<proteinExistence type="inferred from homology"/>
<dbReference type="PANTHER" id="PTHR11895:SF7">
    <property type="entry name" value="GLUTAMYL-TRNA(GLN) AMIDOTRANSFERASE SUBUNIT A, MITOCHONDRIAL"/>
    <property type="match status" value="1"/>
</dbReference>
<evidence type="ECO:0000256" key="3">
    <source>
        <dbReference type="ARBA" id="ARBA00021874"/>
    </source>
</evidence>
<dbReference type="InterPro" id="IPR020556">
    <property type="entry name" value="Amidase_CS"/>
</dbReference>
<dbReference type="Pfam" id="PF01425">
    <property type="entry name" value="Amidase"/>
    <property type="match status" value="1"/>
</dbReference>
<accession>A0ABV7KAW8</accession>
<comment type="similarity">
    <text evidence="2">Belongs to the amidase family.</text>
</comment>
<sequence>MTDLCYLSATQALDLFKARKLSPVELLSAYISRAEAVEPAINAFTDTYFDEAMAEAKAAEQRYMSGDAQALRPLEGLPVAVKDAQRVAGKRTTYGSAILADNVDDHSDPMIERLQGAGAIVHARTTTPEFCLSSSCNTKLWGRTLNPFNTQYGPGGSSGGSAASLAAGTSALATGTDIGGSIRIPASCCGLVGYKPPKGRNPDGPPANFDPYNHCGPLARSVADAALVQNVVSGRHPRDHSSLRDKVHIPDAFAPVRGMRIAWSMDLGYMPIDREVRAATLTALEVFRSLGCIVEEVDLGWTAECDRAALAWYNAMHFGRQPLWYLKDNEARMTDYAVAAAQAASRLSPDDVARSWETQNAMYQDFATVMETHDLFICPTNSLPALRADQDMADPDFTIDGQKADPEYGWILTHHFNMLHNCPVMSVPSGRAANGVPMGIQLVGPTFDDLTVFQAASAYEHAVGGWFGPDWRPAL</sequence>
<protein>
    <recommendedName>
        <fullName evidence="3">Indoleacetamide hydrolase</fullName>
    </recommendedName>
</protein>
<dbReference type="Proteomes" id="UP001595583">
    <property type="component" value="Unassembled WGS sequence"/>
</dbReference>
<dbReference type="InterPro" id="IPR036928">
    <property type="entry name" value="AS_sf"/>
</dbReference>
<dbReference type="Gene3D" id="3.90.1300.10">
    <property type="entry name" value="Amidase signature (AS) domain"/>
    <property type="match status" value="1"/>
</dbReference>
<dbReference type="PROSITE" id="PS00571">
    <property type="entry name" value="AMIDASES"/>
    <property type="match status" value="1"/>
</dbReference>
<evidence type="ECO:0000313" key="5">
    <source>
        <dbReference type="EMBL" id="MFC3205538.1"/>
    </source>
</evidence>
<dbReference type="SUPFAM" id="SSF75304">
    <property type="entry name" value="Amidase signature (AS) enzymes"/>
    <property type="match status" value="1"/>
</dbReference>
<name>A0ABV7KAW8_9HYPH</name>
<evidence type="ECO:0000259" key="4">
    <source>
        <dbReference type="Pfam" id="PF01425"/>
    </source>
</evidence>
<evidence type="ECO:0000256" key="1">
    <source>
        <dbReference type="ARBA" id="ARBA00003871"/>
    </source>
</evidence>
<dbReference type="InterPro" id="IPR000120">
    <property type="entry name" value="Amidase"/>
</dbReference>
<keyword evidence="6" id="KW-1185">Reference proteome</keyword>
<gene>
    <name evidence="5" type="ORF">ACFOHJ_04880</name>
</gene>
<comment type="caution">
    <text evidence="5">The sequence shown here is derived from an EMBL/GenBank/DDBJ whole genome shotgun (WGS) entry which is preliminary data.</text>
</comment>
<dbReference type="RefSeq" id="WP_378219083.1">
    <property type="nucleotide sequence ID" value="NZ_JBHRTK010000004.1"/>
</dbReference>
<organism evidence="5 6">
    <name type="scientific">Aquamicrobium soli</name>
    <dbReference type="NCBI Taxonomy" id="1811518"/>
    <lineage>
        <taxon>Bacteria</taxon>
        <taxon>Pseudomonadati</taxon>
        <taxon>Pseudomonadota</taxon>
        <taxon>Alphaproteobacteria</taxon>
        <taxon>Hyphomicrobiales</taxon>
        <taxon>Phyllobacteriaceae</taxon>
        <taxon>Aquamicrobium</taxon>
    </lineage>
</organism>
<feature type="domain" description="Amidase" evidence="4">
    <location>
        <begin position="25"/>
        <end position="452"/>
    </location>
</feature>
<dbReference type="PANTHER" id="PTHR11895">
    <property type="entry name" value="TRANSAMIDASE"/>
    <property type="match status" value="1"/>
</dbReference>